<dbReference type="InterPro" id="IPR011009">
    <property type="entry name" value="Kinase-like_dom_sf"/>
</dbReference>
<dbReference type="GO" id="GO:0005524">
    <property type="term" value="F:ATP binding"/>
    <property type="evidence" value="ECO:0007669"/>
    <property type="project" value="InterPro"/>
</dbReference>
<gene>
    <name evidence="3" type="ORF">TCAL_10805</name>
</gene>
<dbReference type="Proteomes" id="UP000318571">
    <property type="component" value="Chromosome 2"/>
</dbReference>
<dbReference type="InterPro" id="IPR003124">
    <property type="entry name" value="WH2_dom"/>
</dbReference>
<reference evidence="3 4" key="1">
    <citation type="journal article" date="2018" name="Nat. Ecol. Evol.">
        <title>Genomic signatures of mitonuclear coevolution across populations of Tigriopus californicus.</title>
        <authorList>
            <person name="Barreto F.S."/>
            <person name="Watson E.T."/>
            <person name="Lima T.G."/>
            <person name="Willett C.S."/>
            <person name="Edmands S."/>
            <person name="Li W."/>
            <person name="Burton R.S."/>
        </authorList>
    </citation>
    <scope>NUCLEOTIDE SEQUENCE [LARGE SCALE GENOMIC DNA]</scope>
    <source>
        <strain evidence="3 4">San Diego</strain>
    </source>
</reference>
<dbReference type="InterPro" id="IPR000719">
    <property type="entry name" value="Prot_kinase_dom"/>
</dbReference>
<dbReference type="AlphaFoldDB" id="A0A553PBM7"/>
<evidence type="ECO:0000313" key="3">
    <source>
        <dbReference type="EMBL" id="TRY75080.1"/>
    </source>
</evidence>
<dbReference type="PROSITE" id="PS50011">
    <property type="entry name" value="PROTEIN_KINASE_DOM"/>
    <property type="match status" value="1"/>
</dbReference>
<dbReference type="STRING" id="6832.A0A553PBM7"/>
<protein>
    <recommendedName>
        <fullName evidence="2">Protein kinase domain-containing protein</fullName>
    </recommendedName>
</protein>
<organism evidence="3 4">
    <name type="scientific">Tigriopus californicus</name>
    <name type="common">Marine copepod</name>
    <dbReference type="NCBI Taxonomy" id="6832"/>
    <lineage>
        <taxon>Eukaryota</taxon>
        <taxon>Metazoa</taxon>
        <taxon>Ecdysozoa</taxon>
        <taxon>Arthropoda</taxon>
        <taxon>Crustacea</taxon>
        <taxon>Multicrustacea</taxon>
        <taxon>Hexanauplia</taxon>
        <taxon>Copepoda</taxon>
        <taxon>Harpacticoida</taxon>
        <taxon>Harpacticidae</taxon>
        <taxon>Tigriopus</taxon>
    </lineage>
</organism>
<feature type="compositionally biased region" description="Pro residues" evidence="1">
    <location>
        <begin position="229"/>
        <end position="239"/>
    </location>
</feature>
<accession>A0A553PBM7</accession>
<dbReference type="SUPFAM" id="SSF56112">
    <property type="entry name" value="Protein kinase-like (PK-like)"/>
    <property type="match status" value="1"/>
</dbReference>
<proteinExistence type="predicted"/>
<feature type="compositionally biased region" description="Basic and acidic residues" evidence="1">
    <location>
        <begin position="277"/>
        <end position="289"/>
    </location>
</feature>
<comment type="caution">
    <text evidence="3">The sequence shown here is derived from an EMBL/GenBank/DDBJ whole genome shotgun (WGS) entry which is preliminary data.</text>
</comment>
<evidence type="ECO:0000259" key="2">
    <source>
        <dbReference type="PROSITE" id="PS50011"/>
    </source>
</evidence>
<evidence type="ECO:0000256" key="1">
    <source>
        <dbReference type="SAM" id="MobiDB-lite"/>
    </source>
</evidence>
<dbReference type="GO" id="GO:0004672">
    <property type="term" value="F:protein kinase activity"/>
    <property type="evidence" value="ECO:0007669"/>
    <property type="project" value="InterPro"/>
</dbReference>
<name>A0A553PBM7_TIGCA</name>
<dbReference type="GO" id="GO:0003779">
    <property type="term" value="F:actin binding"/>
    <property type="evidence" value="ECO:0007669"/>
    <property type="project" value="InterPro"/>
</dbReference>
<dbReference type="EMBL" id="VCGU01000005">
    <property type="protein sequence ID" value="TRY75080.1"/>
    <property type="molecule type" value="Genomic_DNA"/>
</dbReference>
<keyword evidence="4" id="KW-1185">Reference proteome</keyword>
<feature type="domain" description="Protein kinase" evidence="2">
    <location>
        <begin position="1"/>
        <end position="131"/>
    </location>
</feature>
<evidence type="ECO:0000313" key="4">
    <source>
        <dbReference type="Proteomes" id="UP000318571"/>
    </source>
</evidence>
<dbReference type="Gene3D" id="1.10.510.10">
    <property type="entry name" value="Transferase(Phosphotransferase) domain 1"/>
    <property type="match status" value="1"/>
</dbReference>
<sequence length="289" mass="32253">MSWQMLHGLMFLRDKGLGHGNLTTSNVHFGGGNVKIASFENFFLGLPGFYRPWAVQLKQPSKSLANFDVYCFGHVLFELATGFPLNQTTMKEALSKHSEEMNSLLWSILSLESTKASDYPSFDSLLHHPWFNDFRNKTFSSPTLKFSQSTKEVIAKVKQAFKAYQRDQRRKSVLNSNTEKRKRQLLRELSVPRNETRVTPTIHPTPPSVTKAVVTERKVGNGSGTLPSSHPPPPPPAPSKMPKDEIKEQNAPGHVAPNSNRSALLGSIASFQKGSLRKAETKDRSAPKI</sequence>
<dbReference type="OMA" id="MYEMATA"/>
<feature type="region of interest" description="Disordered" evidence="1">
    <location>
        <begin position="189"/>
        <end position="289"/>
    </location>
</feature>
<dbReference type="Pfam" id="PF02205">
    <property type="entry name" value="WH2"/>
    <property type="match status" value="1"/>
</dbReference>